<dbReference type="GO" id="GO:0016491">
    <property type="term" value="F:oxidoreductase activity"/>
    <property type="evidence" value="ECO:0007669"/>
    <property type="project" value="InterPro"/>
</dbReference>
<evidence type="ECO:0000259" key="3">
    <source>
        <dbReference type="PROSITE" id="PS51352"/>
    </source>
</evidence>
<dbReference type="InterPro" id="IPR017937">
    <property type="entry name" value="Thioredoxin_CS"/>
</dbReference>
<evidence type="ECO:0000313" key="5">
    <source>
        <dbReference type="Proteomes" id="UP000243688"/>
    </source>
</evidence>
<sequence>MKRFVSVVLVFFLALCLVPALAAVSRPQGAARPALHRQDSTAPVRTAYRVGRPAPVVSLAGLDGKTYTLGGKREKPLLINFWVSWCGPCLLEAPDFQAVYEKYGDRIDLYGVNVTQTDRLDDVRRFVDRYGIRFPVLLDTEAVAADAYRVSAFPTSFLLDRDGTVRDRFYFVRRDELEKRIAGRLRGGQR</sequence>
<feature type="domain" description="Thioredoxin" evidence="3">
    <location>
        <begin position="48"/>
        <end position="186"/>
    </location>
</feature>
<dbReference type="InterPro" id="IPR036249">
    <property type="entry name" value="Thioredoxin-like_sf"/>
</dbReference>
<evidence type="ECO:0000313" key="4">
    <source>
        <dbReference type="EMBL" id="PDO09577.1"/>
    </source>
</evidence>
<dbReference type="SUPFAM" id="SSF52833">
    <property type="entry name" value="Thioredoxin-like"/>
    <property type="match status" value="1"/>
</dbReference>
<dbReference type="EMBL" id="MOXJ01000034">
    <property type="protein sequence ID" value="PDO09577.1"/>
    <property type="molecule type" value="Genomic_DNA"/>
</dbReference>
<comment type="caution">
    <text evidence="4">The sequence shown here is derived from an EMBL/GenBank/DDBJ whole genome shotgun (WGS) entry which is preliminary data.</text>
</comment>
<name>A0A2A6DYK5_9BACL</name>
<dbReference type="InterPro" id="IPR013766">
    <property type="entry name" value="Thioredoxin_domain"/>
</dbReference>
<evidence type="ECO:0000256" key="1">
    <source>
        <dbReference type="ARBA" id="ARBA00023157"/>
    </source>
</evidence>
<feature type="chain" id="PRO_5013105704" description="Thioredoxin domain-containing protein" evidence="2">
    <location>
        <begin position="23"/>
        <end position="190"/>
    </location>
</feature>
<dbReference type="PROSITE" id="PS00194">
    <property type="entry name" value="THIOREDOXIN_1"/>
    <property type="match status" value="1"/>
</dbReference>
<accession>A0A2A6DYK5</accession>
<dbReference type="PROSITE" id="PS51352">
    <property type="entry name" value="THIOREDOXIN_2"/>
    <property type="match status" value="1"/>
</dbReference>
<keyword evidence="1" id="KW-1015">Disulfide bond</keyword>
<dbReference type="GO" id="GO:0016209">
    <property type="term" value="F:antioxidant activity"/>
    <property type="evidence" value="ECO:0007669"/>
    <property type="project" value="InterPro"/>
</dbReference>
<dbReference type="Proteomes" id="UP000243688">
    <property type="component" value="Unassembled WGS sequence"/>
</dbReference>
<dbReference type="InterPro" id="IPR050553">
    <property type="entry name" value="Thioredoxin_ResA/DsbE_sf"/>
</dbReference>
<keyword evidence="2" id="KW-0732">Signal</keyword>
<dbReference type="PANTHER" id="PTHR42852:SF1">
    <property type="entry name" value="THIOREDOXIN-LIKE PROTEIN YNEN"/>
    <property type="match status" value="1"/>
</dbReference>
<proteinExistence type="predicted"/>
<reference evidence="4 5" key="1">
    <citation type="submission" date="2016-12" db="EMBL/GenBank/DDBJ databases">
        <title>Candidatus Reconcilibacillus cellulovorans genome.</title>
        <authorList>
            <person name="Kolinko S."/>
            <person name="Wu Y.-W."/>
            <person name="Tachea F."/>
            <person name="Denzel E."/>
            <person name="Hiras J."/>
            <person name="Baecker N."/>
            <person name="Chan L.J."/>
            <person name="Eichorst S.A."/>
            <person name="Frey D."/>
            <person name="Adams P.D."/>
            <person name="Pray T."/>
            <person name="Tanjore D."/>
            <person name="Petzold C.J."/>
            <person name="Gladden J.M."/>
            <person name="Simmons B.A."/>
            <person name="Singer S.W."/>
        </authorList>
    </citation>
    <scope>NUCLEOTIDE SEQUENCE [LARGE SCALE GENOMIC DNA]</scope>
    <source>
        <strain evidence="4">JTherm</strain>
    </source>
</reference>
<dbReference type="Gene3D" id="3.40.30.10">
    <property type="entry name" value="Glutaredoxin"/>
    <property type="match status" value="1"/>
</dbReference>
<organism evidence="4 5">
    <name type="scientific">Candidatus Reconcilbacillus cellulovorans</name>
    <dbReference type="NCBI Taxonomy" id="1906605"/>
    <lineage>
        <taxon>Bacteria</taxon>
        <taxon>Bacillati</taxon>
        <taxon>Bacillota</taxon>
        <taxon>Bacilli</taxon>
        <taxon>Bacillales</taxon>
        <taxon>Paenibacillaceae</taxon>
        <taxon>Candidatus Reconcilbacillus</taxon>
    </lineage>
</organism>
<dbReference type="PANTHER" id="PTHR42852">
    <property type="entry name" value="THIOL:DISULFIDE INTERCHANGE PROTEIN DSBE"/>
    <property type="match status" value="1"/>
</dbReference>
<gene>
    <name evidence="4" type="ORF">BLM47_11775</name>
</gene>
<dbReference type="AlphaFoldDB" id="A0A2A6DYK5"/>
<dbReference type="InterPro" id="IPR000866">
    <property type="entry name" value="AhpC/TSA"/>
</dbReference>
<feature type="signal peptide" evidence="2">
    <location>
        <begin position="1"/>
        <end position="22"/>
    </location>
</feature>
<evidence type="ECO:0000256" key="2">
    <source>
        <dbReference type="SAM" id="SignalP"/>
    </source>
</evidence>
<dbReference type="Pfam" id="PF00578">
    <property type="entry name" value="AhpC-TSA"/>
    <property type="match status" value="1"/>
</dbReference>
<protein>
    <recommendedName>
        <fullName evidence="3">Thioredoxin domain-containing protein</fullName>
    </recommendedName>
</protein>
<dbReference type="CDD" id="cd02966">
    <property type="entry name" value="TlpA_like_family"/>
    <property type="match status" value="1"/>
</dbReference>